<protein>
    <recommendedName>
        <fullName evidence="3">Abnormal spindle-like microcephaly-associated protein ASH domain-containing protein</fullName>
    </recommendedName>
</protein>
<dbReference type="Gene3D" id="2.60.40.10">
    <property type="entry name" value="Immunoglobulins"/>
    <property type="match status" value="2"/>
</dbReference>
<dbReference type="Gene3D" id="2.60.40.680">
    <property type="match status" value="1"/>
</dbReference>
<name>A0A1M3KX22_9BACT</name>
<dbReference type="EMBL" id="MKVH01000024">
    <property type="protein sequence ID" value="OJX56962.1"/>
    <property type="molecule type" value="Genomic_DNA"/>
</dbReference>
<dbReference type="Proteomes" id="UP000184233">
    <property type="component" value="Unassembled WGS sequence"/>
</dbReference>
<accession>A0A1M3KX22</accession>
<evidence type="ECO:0000259" key="3">
    <source>
        <dbReference type="Pfam" id="PF15780"/>
    </source>
</evidence>
<dbReference type="Pfam" id="PF15780">
    <property type="entry name" value="ASH"/>
    <property type="match status" value="1"/>
</dbReference>
<dbReference type="AlphaFoldDB" id="A0A1M3KX22"/>
<evidence type="ECO:0000313" key="5">
    <source>
        <dbReference type="Proteomes" id="UP000184233"/>
    </source>
</evidence>
<gene>
    <name evidence="4" type="ORF">BGO89_10600</name>
</gene>
<evidence type="ECO:0000256" key="2">
    <source>
        <dbReference type="ARBA" id="ARBA00022490"/>
    </source>
</evidence>
<evidence type="ECO:0000313" key="4">
    <source>
        <dbReference type="EMBL" id="OJX56962.1"/>
    </source>
</evidence>
<comment type="caution">
    <text evidence="4">The sequence shown here is derived from an EMBL/GenBank/DDBJ whole genome shotgun (WGS) entry which is preliminary data.</text>
</comment>
<dbReference type="GO" id="GO:0005737">
    <property type="term" value="C:cytoplasm"/>
    <property type="evidence" value="ECO:0007669"/>
    <property type="project" value="UniProtKB-SubCell"/>
</dbReference>
<sequence length="741" mass="80707">MVTAQPVADIYWDDADRADTVINFGVTLQGFPTFRTFTVHNKGTRELTVPTQLDPFFSIVNVPGVPAEDPRKEEYAPVDRFPFTVPAGETRSFQITFRAIANNPQYPPDIINEALLNLRIVETENQQGPFLAKRFRLLALKTTRILASNRPFLAFDSVYVSPRPLPPVEQYRLSNVIDNPVRISAQRIRMITPVLTGSPEFGVQPYPDFDFPGHNNVDWDISYTPLDRGRDSGVFTVVYRPDPTSDVDSVVGSMSGVGVEQKIRIVSAQGLPTPVQIRNDTIDFGNVPADGSGVEAIIVVTNDGNLNISVDGEEKRGATVRDTAAFKVTRKLADEGPLFRTNAVDTIRIRFVPTDAGTHRMKYVVMTDLLRRSIRGVPDGAQDIVINCTGFGQRPQLQPSPSEIDFGTVVLLQSCTSTSERALTIINVGNADLRVDSLRVEPATEDVQIDRSSFVIPPGGRETVHLTYSATALGKPRTGSLTFVSNALTGQVRIPFTVDVVRPDTIAVAMSGVVRSKPGTAILVPVSVDADRIALASRANLRITYDPTLLRYNGRVTTSTATDGAQFINEGEDPRGSLLLDIRGNGNFTSKNTFIILRFDTFLGASAATEIAMRDATVTFGNDGCPSVLDVRATSGRYEIDSVCGLEFKTLGSGAALFTMGAFPNPAREETTVTLMVRDTHTIAMRLVDAYGRVVRTFADRVFNEGTHVIGCDLRGLSAGAYIIEADNGRLVAVTPVMVTQ</sequence>
<dbReference type="STRING" id="1895771.BGO89_10600"/>
<dbReference type="InterPro" id="IPR013783">
    <property type="entry name" value="Ig-like_fold"/>
</dbReference>
<organism evidence="4 5">
    <name type="scientific">Candidatus Kapaibacterium thiocyanatum</name>
    <dbReference type="NCBI Taxonomy" id="1895771"/>
    <lineage>
        <taxon>Bacteria</taxon>
        <taxon>Pseudomonadati</taxon>
        <taxon>Candidatus Kapaibacteriota</taxon>
        <taxon>Candidatus Kapaibacteriia</taxon>
        <taxon>Candidatus Kapaibacteriales</taxon>
        <taxon>Candidatus Kapaibacteriaceae</taxon>
        <taxon>Candidatus Kapaibacterium</taxon>
    </lineage>
</organism>
<evidence type="ECO:0000256" key="1">
    <source>
        <dbReference type="ARBA" id="ARBA00004496"/>
    </source>
</evidence>
<keyword evidence="2" id="KW-0963">Cytoplasm</keyword>
<dbReference type="InterPro" id="IPR031549">
    <property type="entry name" value="ASH"/>
</dbReference>
<feature type="domain" description="Abnormal spindle-like microcephaly-associated protein ASH" evidence="3">
    <location>
        <begin position="402"/>
        <end position="488"/>
    </location>
</feature>
<reference evidence="4 5" key="1">
    <citation type="submission" date="2016-09" db="EMBL/GenBank/DDBJ databases">
        <title>Genome-resolved meta-omics ties microbial dynamics to process performance in biotechnology for thiocyanate degradation.</title>
        <authorList>
            <person name="Kantor R.S."/>
            <person name="Huddy R.J."/>
            <person name="Iyer R."/>
            <person name="Thomas B.C."/>
            <person name="Brown C.T."/>
            <person name="Anantharaman K."/>
            <person name="Tringe S."/>
            <person name="Hettich R.L."/>
            <person name="Harrison S.T."/>
            <person name="Banfield J.F."/>
        </authorList>
    </citation>
    <scope>NUCLEOTIDE SEQUENCE [LARGE SCALE GENOMIC DNA]</scope>
    <source>
        <strain evidence="4">59-99</strain>
    </source>
</reference>
<dbReference type="NCBIfam" id="NF012200">
    <property type="entry name" value="choice_anch_D"/>
    <property type="match status" value="1"/>
</dbReference>
<proteinExistence type="predicted"/>
<comment type="subcellular location">
    <subcellularLocation>
        <location evidence="1">Cytoplasm</location>
    </subcellularLocation>
</comment>